<comment type="caution">
    <text evidence="1">The sequence shown here is derived from an EMBL/GenBank/DDBJ whole genome shotgun (WGS) entry which is preliminary data.</text>
</comment>
<evidence type="ECO:0000313" key="2">
    <source>
        <dbReference type="Proteomes" id="UP001597180"/>
    </source>
</evidence>
<dbReference type="RefSeq" id="WP_345592408.1">
    <property type="nucleotide sequence ID" value="NZ_BAABJG010000031.1"/>
</dbReference>
<dbReference type="Proteomes" id="UP001597180">
    <property type="component" value="Unassembled WGS sequence"/>
</dbReference>
<gene>
    <name evidence="1" type="ORF">ACFQ4B_18235</name>
</gene>
<evidence type="ECO:0000313" key="1">
    <source>
        <dbReference type="EMBL" id="MFD1222063.1"/>
    </source>
</evidence>
<sequence>MNRIFNHLEQVDLIAKVADLKQAHYQNALLVSALIELLVEKGIITAQDIAVMSSQLDAAYTPELELSPHPGDPTP</sequence>
<dbReference type="EMBL" id="JBHTLU010000021">
    <property type="protein sequence ID" value="MFD1222063.1"/>
    <property type="molecule type" value="Genomic_DNA"/>
</dbReference>
<reference evidence="2" key="1">
    <citation type="journal article" date="2019" name="Int. J. Syst. Evol. Microbiol.">
        <title>The Global Catalogue of Microorganisms (GCM) 10K type strain sequencing project: providing services to taxonomists for standard genome sequencing and annotation.</title>
        <authorList>
            <consortium name="The Broad Institute Genomics Platform"/>
            <consortium name="The Broad Institute Genome Sequencing Center for Infectious Disease"/>
            <person name="Wu L."/>
            <person name="Ma J."/>
        </authorList>
    </citation>
    <scope>NUCLEOTIDE SEQUENCE [LARGE SCALE GENOMIC DNA]</scope>
    <source>
        <strain evidence="2">CCUG 53270</strain>
    </source>
</reference>
<accession>A0ABW3UM44</accession>
<organism evidence="1 2">
    <name type="scientific">Paenibacillus vulneris</name>
    <dbReference type="NCBI Taxonomy" id="1133364"/>
    <lineage>
        <taxon>Bacteria</taxon>
        <taxon>Bacillati</taxon>
        <taxon>Bacillota</taxon>
        <taxon>Bacilli</taxon>
        <taxon>Bacillales</taxon>
        <taxon>Paenibacillaceae</taxon>
        <taxon>Paenibacillus</taxon>
    </lineage>
</organism>
<keyword evidence="2" id="KW-1185">Reference proteome</keyword>
<name>A0ABW3UM44_9BACL</name>
<protein>
    <submittedName>
        <fullName evidence="1">Uncharacterized protein</fullName>
    </submittedName>
</protein>
<proteinExistence type="predicted"/>